<feature type="region of interest" description="Disordered" evidence="7">
    <location>
        <begin position="1"/>
        <end position="49"/>
    </location>
</feature>
<feature type="transmembrane region" description="Helical" evidence="6">
    <location>
        <begin position="361"/>
        <end position="387"/>
    </location>
</feature>
<keyword evidence="4 6" id="KW-1133">Transmembrane helix</keyword>
<evidence type="ECO:0000256" key="1">
    <source>
        <dbReference type="ARBA" id="ARBA00004477"/>
    </source>
</evidence>
<feature type="region of interest" description="Disordered" evidence="7">
    <location>
        <begin position="118"/>
        <end position="143"/>
    </location>
</feature>
<dbReference type="GO" id="GO:0071787">
    <property type="term" value="P:endoplasmic reticulum tubular network formation"/>
    <property type="evidence" value="ECO:0007669"/>
    <property type="project" value="TreeGrafter"/>
</dbReference>
<dbReference type="PANTHER" id="PTHR45799:SF6">
    <property type="entry name" value="RETICULON"/>
    <property type="match status" value="1"/>
</dbReference>
<dbReference type="EMBL" id="JAFIRN010000008">
    <property type="protein sequence ID" value="KAG5844139.1"/>
    <property type="molecule type" value="Genomic_DNA"/>
</dbReference>
<evidence type="ECO:0000256" key="7">
    <source>
        <dbReference type="SAM" id="MobiDB-lite"/>
    </source>
</evidence>
<dbReference type="PANTHER" id="PTHR45799">
    <property type="entry name" value="RETICULON-LIKE PROTEIN"/>
    <property type="match status" value="1"/>
</dbReference>
<feature type="region of interest" description="Disordered" evidence="7">
    <location>
        <begin position="172"/>
        <end position="216"/>
    </location>
</feature>
<dbReference type="InterPro" id="IPR046964">
    <property type="entry name" value="RTN1-4"/>
</dbReference>
<feature type="domain" description="Reticulon" evidence="8">
    <location>
        <begin position="243"/>
        <end position="432"/>
    </location>
</feature>
<comment type="subcellular location">
    <subcellularLocation>
        <location evidence="1 6">Endoplasmic reticulum membrane</location>
        <topology evidence="1 6">Multi-pass membrane protein</topology>
    </subcellularLocation>
</comment>
<dbReference type="GO" id="GO:0007420">
    <property type="term" value="P:brain development"/>
    <property type="evidence" value="ECO:0007669"/>
    <property type="project" value="TreeGrafter"/>
</dbReference>
<gene>
    <name evidence="9" type="ORF">ANANG_G00158340</name>
</gene>
<sequence length="432" mass="47637">MFPMMYSREEQDQVYQVEDDPWKSDQDEAEILDADSSEDSDDTVIEDTSDRLNLSKNVVCSISSLQPKAFPKPAKRGSEKAEDSPETASDPESIELECSVSAATDSFVGFMRECLNSRQPKESDERYGCHTAEQKPPQLAAPFSGSPPAVLLNLEQERLTICALKELGSSQEEADDLVRTAAPQTGSEPQTGPIAPFAPKPPSPPLNTPPSEALPGRDVEGADANEAELAARSLELLLTHLSVRELLYWRDPRKSGVVFGTSLLVLLSLATFSVISVVSYLLLALLCVTITFRVYKSVIQAVQKSSEGHPFKALMEKDINIPPETFRKYTDMGLSHLNQALKQIRRLFLVEDLVDSLKLAVVMWLLTYVGAIFNGITLLILADILLFSSPLVYEKNKTQIDHYVGIVRTQVEATLAKLQEKLPGAVKRSKAE</sequence>
<keyword evidence="3 6" id="KW-0256">Endoplasmic reticulum</keyword>
<keyword evidence="5 6" id="KW-0472">Membrane</keyword>
<feature type="region of interest" description="Disordered" evidence="7">
    <location>
        <begin position="67"/>
        <end position="94"/>
    </location>
</feature>
<feature type="transmembrane region" description="Helical" evidence="6">
    <location>
        <begin position="263"/>
        <end position="292"/>
    </location>
</feature>
<evidence type="ECO:0000256" key="2">
    <source>
        <dbReference type="ARBA" id="ARBA00022692"/>
    </source>
</evidence>
<evidence type="ECO:0000259" key="8">
    <source>
        <dbReference type="PROSITE" id="PS50845"/>
    </source>
</evidence>
<keyword evidence="2 6" id="KW-0812">Transmembrane</keyword>
<evidence type="ECO:0000256" key="3">
    <source>
        <dbReference type="ARBA" id="ARBA00022824"/>
    </source>
</evidence>
<dbReference type="AlphaFoldDB" id="A0A9D3RUL6"/>
<evidence type="ECO:0000256" key="6">
    <source>
        <dbReference type="RuleBase" id="RU210713"/>
    </source>
</evidence>
<evidence type="ECO:0000256" key="4">
    <source>
        <dbReference type="ARBA" id="ARBA00022989"/>
    </source>
</evidence>
<feature type="compositionally biased region" description="Basic and acidic residues" evidence="7">
    <location>
        <begin position="119"/>
        <end position="128"/>
    </location>
</feature>
<accession>A0A9D3RUL6</accession>
<dbReference type="GO" id="GO:0014069">
    <property type="term" value="C:postsynaptic density"/>
    <property type="evidence" value="ECO:0007669"/>
    <property type="project" value="TreeGrafter"/>
</dbReference>
<keyword evidence="10" id="KW-1185">Reference proteome</keyword>
<evidence type="ECO:0000313" key="9">
    <source>
        <dbReference type="EMBL" id="KAG5844139.1"/>
    </source>
</evidence>
<dbReference type="Gene3D" id="1.20.5.2480">
    <property type="match status" value="1"/>
</dbReference>
<organism evidence="9 10">
    <name type="scientific">Anguilla anguilla</name>
    <name type="common">European freshwater eel</name>
    <name type="synonym">Muraena anguilla</name>
    <dbReference type="NCBI Taxonomy" id="7936"/>
    <lineage>
        <taxon>Eukaryota</taxon>
        <taxon>Metazoa</taxon>
        <taxon>Chordata</taxon>
        <taxon>Craniata</taxon>
        <taxon>Vertebrata</taxon>
        <taxon>Euteleostomi</taxon>
        <taxon>Actinopterygii</taxon>
        <taxon>Neopterygii</taxon>
        <taxon>Teleostei</taxon>
        <taxon>Anguilliformes</taxon>
        <taxon>Anguillidae</taxon>
        <taxon>Anguilla</taxon>
    </lineage>
</organism>
<proteinExistence type="predicted"/>
<protein>
    <recommendedName>
        <fullName evidence="6">Reticulon</fullName>
    </recommendedName>
</protein>
<feature type="compositionally biased region" description="Acidic residues" evidence="7">
    <location>
        <begin position="27"/>
        <end position="47"/>
    </location>
</feature>
<reference evidence="9" key="1">
    <citation type="submission" date="2021-01" db="EMBL/GenBank/DDBJ databases">
        <title>A chromosome-scale assembly of European eel, Anguilla anguilla.</title>
        <authorList>
            <person name="Henkel C."/>
            <person name="Jong-Raadsen S.A."/>
            <person name="Dufour S."/>
            <person name="Weltzien F.-A."/>
            <person name="Palstra A.P."/>
            <person name="Pelster B."/>
            <person name="Spaink H.P."/>
            <person name="Van Den Thillart G.E."/>
            <person name="Jansen H."/>
            <person name="Zahm M."/>
            <person name="Klopp C."/>
            <person name="Cedric C."/>
            <person name="Louis A."/>
            <person name="Berthelot C."/>
            <person name="Parey E."/>
            <person name="Roest Crollius H."/>
            <person name="Montfort J."/>
            <person name="Robinson-Rechavi M."/>
            <person name="Bucao C."/>
            <person name="Bouchez O."/>
            <person name="Gislard M."/>
            <person name="Lluch J."/>
            <person name="Milhes M."/>
            <person name="Lampietro C."/>
            <person name="Lopez Roques C."/>
            <person name="Donnadieu C."/>
            <person name="Braasch I."/>
            <person name="Desvignes T."/>
            <person name="Postlethwait J."/>
            <person name="Bobe J."/>
            <person name="Guiguen Y."/>
            <person name="Dirks R."/>
        </authorList>
    </citation>
    <scope>NUCLEOTIDE SEQUENCE</scope>
    <source>
        <strain evidence="9">Tag_6206</strain>
        <tissue evidence="9">Liver</tissue>
    </source>
</reference>
<dbReference type="Pfam" id="PF02453">
    <property type="entry name" value="Reticulon"/>
    <property type="match status" value="1"/>
</dbReference>
<dbReference type="Proteomes" id="UP001044222">
    <property type="component" value="Chromosome 8"/>
</dbReference>
<evidence type="ECO:0000256" key="5">
    <source>
        <dbReference type="ARBA" id="ARBA00023136"/>
    </source>
</evidence>
<comment type="caution">
    <text evidence="9">The sequence shown here is derived from an EMBL/GenBank/DDBJ whole genome shotgun (WGS) entry which is preliminary data.</text>
</comment>
<name>A0A9D3RUL6_ANGAN</name>
<feature type="compositionally biased region" description="Pro residues" evidence="7">
    <location>
        <begin position="196"/>
        <end position="208"/>
    </location>
</feature>
<dbReference type="GO" id="GO:0043005">
    <property type="term" value="C:neuron projection"/>
    <property type="evidence" value="ECO:0007669"/>
    <property type="project" value="TreeGrafter"/>
</dbReference>
<dbReference type="GO" id="GO:0005789">
    <property type="term" value="C:endoplasmic reticulum membrane"/>
    <property type="evidence" value="ECO:0007669"/>
    <property type="project" value="UniProtKB-SubCell"/>
</dbReference>
<dbReference type="InterPro" id="IPR003388">
    <property type="entry name" value="Reticulon"/>
</dbReference>
<dbReference type="GO" id="GO:0030182">
    <property type="term" value="P:neuron differentiation"/>
    <property type="evidence" value="ECO:0007669"/>
    <property type="project" value="TreeGrafter"/>
</dbReference>
<evidence type="ECO:0000313" key="10">
    <source>
        <dbReference type="Proteomes" id="UP001044222"/>
    </source>
</evidence>
<dbReference type="PROSITE" id="PS50845">
    <property type="entry name" value="RETICULON"/>
    <property type="match status" value="1"/>
</dbReference>